<evidence type="ECO:0000313" key="1">
    <source>
        <dbReference type="EMBL" id="QDT35559.1"/>
    </source>
</evidence>
<accession>A0A517QV93</accession>
<reference evidence="1 2" key="1">
    <citation type="submission" date="2019-02" db="EMBL/GenBank/DDBJ databases">
        <title>Deep-cultivation of Planctomycetes and their phenomic and genomic characterization uncovers novel biology.</title>
        <authorList>
            <person name="Wiegand S."/>
            <person name="Jogler M."/>
            <person name="Boedeker C."/>
            <person name="Pinto D."/>
            <person name="Vollmers J."/>
            <person name="Rivas-Marin E."/>
            <person name="Kohn T."/>
            <person name="Peeters S.H."/>
            <person name="Heuer A."/>
            <person name="Rast P."/>
            <person name="Oberbeckmann S."/>
            <person name="Bunk B."/>
            <person name="Jeske O."/>
            <person name="Meyerdierks A."/>
            <person name="Storesund J.E."/>
            <person name="Kallscheuer N."/>
            <person name="Luecker S."/>
            <person name="Lage O.M."/>
            <person name="Pohl T."/>
            <person name="Merkel B.J."/>
            <person name="Hornburger P."/>
            <person name="Mueller R.-W."/>
            <person name="Bruemmer F."/>
            <person name="Labrenz M."/>
            <person name="Spormann A.M."/>
            <person name="Op den Camp H."/>
            <person name="Overmann J."/>
            <person name="Amann R."/>
            <person name="Jetten M.S.M."/>
            <person name="Mascher T."/>
            <person name="Medema M.H."/>
            <person name="Devos D.P."/>
            <person name="Kaster A.-K."/>
            <person name="Ovreas L."/>
            <person name="Rohde M."/>
            <person name="Galperin M.Y."/>
            <person name="Jogler C."/>
        </authorList>
    </citation>
    <scope>NUCLEOTIDE SEQUENCE [LARGE SCALE GENOMIC DNA]</scope>
    <source>
        <strain evidence="1 2">Mal48</strain>
    </source>
</reference>
<name>A0A517QV93_9PLAN</name>
<proteinExistence type="predicted"/>
<organism evidence="1 2">
    <name type="scientific">Thalassoglobus polymorphus</name>
    <dbReference type="NCBI Taxonomy" id="2527994"/>
    <lineage>
        <taxon>Bacteria</taxon>
        <taxon>Pseudomonadati</taxon>
        <taxon>Planctomycetota</taxon>
        <taxon>Planctomycetia</taxon>
        <taxon>Planctomycetales</taxon>
        <taxon>Planctomycetaceae</taxon>
        <taxon>Thalassoglobus</taxon>
    </lineage>
</organism>
<evidence type="ECO:0000313" key="2">
    <source>
        <dbReference type="Proteomes" id="UP000315724"/>
    </source>
</evidence>
<gene>
    <name evidence="1" type="ORF">Mal48_48370</name>
</gene>
<dbReference type="KEGG" id="tpol:Mal48_48370"/>
<dbReference type="RefSeq" id="WP_145205324.1">
    <property type="nucleotide sequence ID" value="NZ_CP036267.1"/>
</dbReference>
<keyword evidence="2" id="KW-1185">Reference proteome</keyword>
<protein>
    <submittedName>
        <fullName evidence="1">Uncharacterized protein</fullName>
    </submittedName>
</protein>
<dbReference type="EMBL" id="CP036267">
    <property type="protein sequence ID" value="QDT35559.1"/>
    <property type="molecule type" value="Genomic_DNA"/>
</dbReference>
<dbReference type="OrthoDB" id="260014at2"/>
<dbReference type="Proteomes" id="UP000315724">
    <property type="component" value="Chromosome"/>
</dbReference>
<sequence>MEFVSYEEFQKLASTDKYYHQSRWDLYSKVQELLAASGATSVLELGAYRLPLVKGSDTMDRNDKFHPTYIQDAGETPWEIPDAHYDMFVALQVWEHLEGRQVTAFQEVKRVAREAILSFPYRWNCPKNPSHHAITEETIASWTDGETPEEVIVIPSTNNHRRIIYRYDFTKTNKLRNAILNKEQTRKQFCEEPIPTLRREPAECRFRTNVHLKDGQEFARCQFVENVFSGNSIDVDASVSKKVCEACIQEREPSPDCWNSVVSSLIFGQTLELGPPEEFTRELKSILRRAENGLRLVLREDRPKQVDSRSFGDCIYIGEKRDPKSSEERYYCLHPLLDDASEAKCLLCSEHQSQDFDDSPPLLKRLPLERKGNPVKSWMVGVTTSPRRIPTINRTLDSLRRAGWSSPWLFLDSAVDIAERHAHLPVTFREAATGAWPNYFLSLSELVMRAPDADAYMIIQDDALLTQSEKLRNYLEKVLWPHEDIGVISLFCSSAYDQKEEGWHELKEQWVWGAVAMIFSNASAWAFITDKKIIEHRKTGRFNGTRNIDVTIGEWLQRTKQKILFPVPSLSAHIGESSTLWEEGQAEGKRREERFIP</sequence>
<dbReference type="AlphaFoldDB" id="A0A517QV93"/>